<dbReference type="EMBL" id="CP042435">
    <property type="protein sequence ID" value="QEC69914.1"/>
    <property type="molecule type" value="Genomic_DNA"/>
</dbReference>
<evidence type="ECO:0000313" key="3">
    <source>
        <dbReference type="EMBL" id="QEC69914.1"/>
    </source>
</evidence>
<keyword evidence="1" id="KW-0732">Signal</keyword>
<sequence length="173" mass="19240">MINKRNFSMTNRFALYTLFTFLLLSALPSCAQRNTSSSSVSYDISADFTSLQNDILKLVNKHRTAMGLNVLQMNDAATAEATKHSADMAKGRMSFGHDGYDERMQHLTQKLGTLHATGENVAYGKLNAAQVMDMWLNSPGHKKNIEGNFSMIGIGIAKSRSGYLYFTQIFLLK</sequence>
<dbReference type="InterPro" id="IPR035940">
    <property type="entry name" value="CAP_sf"/>
</dbReference>
<proteinExistence type="predicted"/>
<dbReference type="AlphaFoldDB" id="A0A5B8VEK0"/>
<evidence type="ECO:0000256" key="1">
    <source>
        <dbReference type="SAM" id="SignalP"/>
    </source>
</evidence>
<accession>A0A5B8VEK0</accession>
<evidence type="ECO:0000313" key="4">
    <source>
        <dbReference type="Proteomes" id="UP000321533"/>
    </source>
</evidence>
<dbReference type="Pfam" id="PF00188">
    <property type="entry name" value="CAP"/>
    <property type="match status" value="1"/>
</dbReference>
<organism evidence="3 4">
    <name type="scientific">Panacibacter ginsenosidivorans</name>
    <dbReference type="NCBI Taxonomy" id="1813871"/>
    <lineage>
        <taxon>Bacteria</taxon>
        <taxon>Pseudomonadati</taxon>
        <taxon>Bacteroidota</taxon>
        <taxon>Chitinophagia</taxon>
        <taxon>Chitinophagales</taxon>
        <taxon>Chitinophagaceae</taxon>
        <taxon>Panacibacter</taxon>
    </lineage>
</organism>
<feature type="domain" description="SCP" evidence="2">
    <location>
        <begin position="56"/>
        <end position="170"/>
    </location>
</feature>
<dbReference type="Proteomes" id="UP000321533">
    <property type="component" value="Chromosome"/>
</dbReference>
<feature type="signal peptide" evidence="1">
    <location>
        <begin position="1"/>
        <end position="31"/>
    </location>
</feature>
<dbReference type="InterPro" id="IPR014044">
    <property type="entry name" value="CAP_dom"/>
</dbReference>
<feature type="chain" id="PRO_5023109182" evidence="1">
    <location>
        <begin position="32"/>
        <end position="173"/>
    </location>
</feature>
<reference evidence="3 4" key="1">
    <citation type="journal article" date="2016" name="Int. J. Syst. Evol. Microbiol.">
        <title>Panacibacter ginsenosidivorans gen. nov., sp. nov., with ginsenoside converting activity isolated from soil of a ginseng field.</title>
        <authorList>
            <person name="Siddiqi M.Z."/>
            <person name="Muhammad Shafi S."/>
            <person name="Choi K.D."/>
            <person name="Im W.T."/>
        </authorList>
    </citation>
    <scope>NUCLEOTIDE SEQUENCE [LARGE SCALE GENOMIC DNA]</scope>
    <source>
        <strain evidence="3 4">Gsoil1550</strain>
    </source>
</reference>
<evidence type="ECO:0000259" key="2">
    <source>
        <dbReference type="Pfam" id="PF00188"/>
    </source>
</evidence>
<dbReference type="SUPFAM" id="SSF55797">
    <property type="entry name" value="PR-1-like"/>
    <property type="match status" value="1"/>
</dbReference>
<name>A0A5B8VEK0_9BACT</name>
<dbReference type="PANTHER" id="PTHR31157:SF1">
    <property type="entry name" value="SCP DOMAIN-CONTAINING PROTEIN"/>
    <property type="match status" value="1"/>
</dbReference>
<keyword evidence="4" id="KW-1185">Reference proteome</keyword>
<dbReference type="KEGG" id="pgin:FRZ67_22405"/>
<dbReference type="PANTHER" id="PTHR31157">
    <property type="entry name" value="SCP DOMAIN-CONTAINING PROTEIN"/>
    <property type="match status" value="1"/>
</dbReference>
<dbReference type="CDD" id="cd05379">
    <property type="entry name" value="CAP_bacterial"/>
    <property type="match status" value="1"/>
</dbReference>
<gene>
    <name evidence="3" type="ORF">FRZ67_22405</name>
</gene>
<protein>
    <submittedName>
        <fullName evidence="3">CAP domain-containing protein</fullName>
    </submittedName>
</protein>
<dbReference type="Gene3D" id="3.40.33.10">
    <property type="entry name" value="CAP"/>
    <property type="match status" value="1"/>
</dbReference>